<keyword evidence="1" id="KW-0732">Signal</keyword>
<dbReference type="KEGG" id="bph:Bphy_6354"/>
<dbReference type="EMBL" id="CP001045">
    <property type="protein sequence ID" value="ACC75385.1"/>
    <property type="molecule type" value="Genomic_DNA"/>
</dbReference>
<reference evidence="3" key="1">
    <citation type="journal article" date="2014" name="Stand. Genomic Sci.">
        <title>Complete genome sequence of Burkholderia phymatum STM815(T), a broad host range and efficient nitrogen-fixing symbiont of Mimosa species.</title>
        <authorList>
            <person name="Moulin L."/>
            <person name="Klonowska A."/>
            <person name="Caroline B."/>
            <person name="Booth K."/>
            <person name="Vriezen J.A."/>
            <person name="Melkonian R."/>
            <person name="James E.K."/>
            <person name="Young J.P."/>
            <person name="Bena G."/>
            <person name="Hauser L."/>
            <person name="Land M."/>
            <person name="Kyrpides N."/>
            <person name="Bruce D."/>
            <person name="Chain P."/>
            <person name="Copeland A."/>
            <person name="Pitluck S."/>
            <person name="Woyke T."/>
            <person name="Lizotte-Waniewski M."/>
            <person name="Bristow J."/>
            <person name="Riley M."/>
        </authorList>
    </citation>
    <scope>NUCLEOTIDE SEQUENCE [LARGE SCALE GENOMIC DNA]</scope>
    <source>
        <strain evidence="3">DSM 17167 / CIP 108236 / LMG 21445 / STM815</strain>
        <plasmid evidence="3">Plasmid pBPHY01</plasmid>
    </source>
</reference>
<accession>B2JWQ8</accession>
<dbReference type="AlphaFoldDB" id="B2JWQ8"/>
<proteinExistence type="predicted"/>
<dbReference type="Proteomes" id="UP000001192">
    <property type="component" value="Plasmid pBPHY01"/>
</dbReference>
<sequence length="92" mass="9741" precursor="true">MDAQAMGTFSRFALGALLGVSFAATAYAQASSNSYDPSAPKTRTQVVAELNEWFAAGFNPDEWAHYPDNAEAASIIVAQRRAAAGSAPQMQQ</sequence>
<feature type="signal peptide" evidence="1">
    <location>
        <begin position="1"/>
        <end position="28"/>
    </location>
</feature>
<evidence type="ECO:0000256" key="1">
    <source>
        <dbReference type="SAM" id="SignalP"/>
    </source>
</evidence>
<evidence type="ECO:0000313" key="3">
    <source>
        <dbReference type="Proteomes" id="UP000001192"/>
    </source>
</evidence>
<feature type="chain" id="PRO_5002779693" description="DUF4148 domain-containing protein" evidence="1">
    <location>
        <begin position="29"/>
        <end position="92"/>
    </location>
</feature>
<organism evidence="2 3">
    <name type="scientific">Paraburkholderia phymatum (strain DSM 17167 / CIP 108236 / LMG 21445 / STM815)</name>
    <name type="common">Burkholderia phymatum</name>
    <dbReference type="NCBI Taxonomy" id="391038"/>
    <lineage>
        <taxon>Bacteria</taxon>
        <taxon>Pseudomonadati</taxon>
        <taxon>Pseudomonadota</taxon>
        <taxon>Betaproteobacteria</taxon>
        <taxon>Burkholderiales</taxon>
        <taxon>Burkholderiaceae</taxon>
        <taxon>Paraburkholderia</taxon>
    </lineage>
</organism>
<dbReference type="HOGENOM" id="CLU_2536035_0_0_4"/>
<evidence type="ECO:0000313" key="2">
    <source>
        <dbReference type="EMBL" id="ACC75385.1"/>
    </source>
</evidence>
<geneLocation type="plasmid" evidence="2 3">
    <name>pBPHY01</name>
</geneLocation>
<keyword evidence="3" id="KW-1185">Reference proteome</keyword>
<keyword evidence="2" id="KW-0614">Plasmid</keyword>
<protein>
    <recommendedName>
        <fullName evidence="4">DUF4148 domain-containing protein</fullName>
    </recommendedName>
</protein>
<evidence type="ECO:0008006" key="4">
    <source>
        <dbReference type="Google" id="ProtNLM"/>
    </source>
</evidence>
<gene>
    <name evidence="2" type="ordered locus">Bphy_6354</name>
</gene>
<name>B2JWQ8_PARP8</name>
<dbReference type="Pfam" id="PF13663">
    <property type="entry name" value="DUF4148"/>
    <property type="match status" value="1"/>
</dbReference>
<dbReference type="InterPro" id="IPR025421">
    <property type="entry name" value="DUF4148"/>
</dbReference>